<dbReference type="InterPro" id="IPR041644">
    <property type="entry name" value="GNAT_C"/>
</dbReference>
<dbReference type="OrthoDB" id="3229305at2"/>
<accession>A0A2V3DMK3</accession>
<comment type="caution">
    <text evidence="3">The sequence shown here is derived from an EMBL/GenBank/DDBJ whole genome shotgun (WGS) entry which is preliminary data.</text>
</comment>
<reference evidence="3 4" key="1">
    <citation type="submission" date="2018-05" db="EMBL/GenBank/DDBJ databases">
        <title>Genetic diversity of glacier-inhabiting Cryobacterium bacteria in China and description of Cryobacterium mengkeensis sp. nov. and Arthrobacter glacialis sp. nov.</title>
        <authorList>
            <person name="Liu Q."/>
            <person name="Xin Y.-H."/>
        </authorList>
    </citation>
    <scope>NUCLEOTIDE SEQUENCE [LARGE SCALE GENOMIC DNA]</scope>
    <source>
        <strain evidence="3 4">GP3</strain>
    </source>
</reference>
<gene>
    <name evidence="3" type="ORF">CVS29_16740</name>
</gene>
<organism evidence="3 4">
    <name type="scientific">Arthrobacter psychrochitiniphilus</name>
    <dbReference type="NCBI Taxonomy" id="291045"/>
    <lineage>
        <taxon>Bacteria</taxon>
        <taxon>Bacillati</taxon>
        <taxon>Actinomycetota</taxon>
        <taxon>Actinomycetes</taxon>
        <taxon>Micrococcales</taxon>
        <taxon>Micrococcaceae</taxon>
        <taxon>Arthrobacter</taxon>
    </lineage>
</organism>
<dbReference type="Pfam" id="PF18164">
    <property type="entry name" value="GNAT_C"/>
    <property type="match status" value="1"/>
</dbReference>
<keyword evidence="4" id="KW-1185">Reference proteome</keyword>
<feature type="domain" description="N-acyltransferase N-terminal" evidence="1">
    <location>
        <begin position="11"/>
        <end position="131"/>
    </location>
</feature>
<evidence type="ECO:0000259" key="2">
    <source>
        <dbReference type="Pfam" id="PF18164"/>
    </source>
</evidence>
<dbReference type="InterPro" id="IPR041273">
    <property type="entry name" value="NAT_N"/>
</dbReference>
<protein>
    <recommendedName>
        <fullName evidence="5">GNAT-like C-terminal domain-containing protein</fullName>
    </recommendedName>
</protein>
<dbReference type="Pfam" id="PF18082">
    <property type="entry name" value="NAT_N"/>
    <property type="match status" value="1"/>
</dbReference>
<dbReference type="Gene3D" id="3.40.630.120">
    <property type="match status" value="1"/>
</dbReference>
<dbReference type="EMBL" id="QHLZ01000015">
    <property type="protein sequence ID" value="PXA64140.1"/>
    <property type="molecule type" value="Genomic_DNA"/>
</dbReference>
<sequence>MTSRTALNPEQTLDVLGIAPEDRAESIALLEGPATPAVEKVLAHLRSRLGSSDDSVPDLSTAEVPVTEFDWLSAMLRFSPELLQWHRAKNIPEAVSNATLADFGRNMLINRRVHNRFGMDTYKWLNHVFSGRIYQLGRLQYLIHQPVASIPGVEAEEWILGIHIPEGGGLGTAAVQESLTLAAAFFAEYFPEKPVRTGNCESWLLDPYLSAHLDPASNIAAFAGLFTPYGEPRNEPTDAVYFTFRTRSMDNLGALPRTTALQQTVLNRIDAGGTWQLGFGYLSLPCRE</sequence>
<name>A0A2V3DMK3_9MICC</name>
<dbReference type="RefSeq" id="WP_110107597.1">
    <property type="nucleotide sequence ID" value="NZ_JACBZZ010000001.1"/>
</dbReference>
<dbReference type="AlphaFoldDB" id="A0A2V3DMK3"/>
<proteinExistence type="predicted"/>
<dbReference type="Proteomes" id="UP000246303">
    <property type="component" value="Unassembled WGS sequence"/>
</dbReference>
<evidence type="ECO:0008006" key="5">
    <source>
        <dbReference type="Google" id="ProtNLM"/>
    </source>
</evidence>
<feature type="domain" description="GNAT-like C-terminal" evidence="2">
    <location>
        <begin position="133"/>
        <end position="282"/>
    </location>
</feature>
<evidence type="ECO:0000313" key="4">
    <source>
        <dbReference type="Proteomes" id="UP000246303"/>
    </source>
</evidence>
<evidence type="ECO:0000259" key="1">
    <source>
        <dbReference type="Pfam" id="PF18082"/>
    </source>
</evidence>
<evidence type="ECO:0000313" key="3">
    <source>
        <dbReference type="EMBL" id="PXA64140.1"/>
    </source>
</evidence>